<sequence length="60" mass="6731">MNGAHEQIYRLSQRNKLLTGNKKPPNLAVFYCWSGSRPFQQIGLCCMSNAGASQQSNTRQ</sequence>
<accession>A0A229ABV0</accession>
<organism evidence="1 2">
    <name type="scientific">Escherichia coli</name>
    <dbReference type="NCBI Taxonomy" id="562"/>
    <lineage>
        <taxon>Bacteria</taxon>
        <taxon>Pseudomonadati</taxon>
        <taxon>Pseudomonadota</taxon>
        <taxon>Gammaproteobacteria</taxon>
        <taxon>Enterobacterales</taxon>
        <taxon>Enterobacteriaceae</taxon>
        <taxon>Escherichia</taxon>
    </lineage>
</organism>
<gene>
    <name evidence="1" type="ORF">FPI65_15755</name>
</gene>
<evidence type="ECO:0000313" key="1">
    <source>
        <dbReference type="EMBL" id="NDR92688.1"/>
    </source>
</evidence>
<dbReference type="Proteomes" id="UP000471490">
    <property type="component" value="Unassembled WGS sequence"/>
</dbReference>
<comment type="caution">
    <text evidence="1">The sequence shown here is derived from an EMBL/GenBank/DDBJ whole genome shotgun (WGS) entry which is preliminary data.</text>
</comment>
<dbReference type="AlphaFoldDB" id="A0A229ABV0"/>
<evidence type="ECO:0000313" key="2">
    <source>
        <dbReference type="Proteomes" id="UP000471490"/>
    </source>
</evidence>
<name>A0A229ABV0_ECOLX</name>
<proteinExistence type="predicted"/>
<dbReference type="EMBL" id="VLTB01000273">
    <property type="protein sequence ID" value="NDR92688.1"/>
    <property type="molecule type" value="Genomic_DNA"/>
</dbReference>
<protein>
    <submittedName>
        <fullName evidence="1">Uncharacterized protein</fullName>
    </submittedName>
</protein>
<reference evidence="1 2" key="1">
    <citation type="journal article" date="2020" name="Int. J. Nanomedicine">
        <title>Consequences Of Long-Term Bacteria's Exposure To Silver Nanoformulations With Different PhysicoChemical Properties.</title>
        <authorList>
            <person name="Kedziora A."/>
            <person name="Wernecki M."/>
            <person name="Korzekwa K."/>
            <person name="Speruda M."/>
            <person name="Gerasymchuk Y."/>
            <person name="Lukowiak A."/>
            <person name="Bugla-Ploskonska G."/>
        </authorList>
    </citation>
    <scope>NUCLEOTIDE SEQUENCE [LARGE SCALE GENOMIC DNA]</scope>
    <source>
        <strain evidence="1 2">ATCC 11230</strain>
    </source>
</reference>